<proteinExistence type="predicted"/>
<organism evidence="2 3">
    <name type="scientific">Streptacidiphilus pinicola</name>
    <dbReference type="NCBI Taxonomy" id="2219663"/>
    <lineage>
        <taxon>Bacteria</taxon>
        <taxon>Bacillati</taxon>
        <taxon>Actinomycetota</taxon>
        <taxon>Actinomycetes</taxon>
        <taxon>Kitasatosporales</taxon>
        <taxon>Streptomycetaceae</taxon>
        <taxon>Streptacidiphilus</taxon>
    </lineage>
</organism>
<reference evidence="2 3" key="1">
    <citation type="submission" date="2018-06" db="EMBL/GenBank/DDBJ databases">
        <title>Streptacidiphilus pinicola sp. nov., isolated from pine grove soil.</title>
        <authorList>
            <person name="Roh S.G."/>
            <person name="Park S."/>
            <person name="Kim M.-K."/>
            <person name="Yun B.-R."/>
            <person name="Park J."/>
            <person name="Kim M.J."/>
            <person name="Kim Y.S."/>
            <person name="Kim S.B."/>
        </authorList>
    </citation>
    <scope>NUCLEOTIDE SEQUENCE [LARGE SCALE GENOMIC DNA]</scope>
    <source>
        <strain evidence="2 3">MMS16-CNU450</strain>
    </source>
</reference>
<dbReference type="RefSeq" id="WP_111503068.1">
    <property type="nucleotide sequence ID" value="NZ_QKYN01000082.1"/>
</dbReference>
<evidence type="ECO:0000313" key="3">
    <source>
        <dbReference type="Proteomes" id="UP000248889"/>
    </source>
</evidence>
<evidence type="ECO:0000256" key="1">
    <source>
        <dbReference type="SAM" id="SignalP"/>
    </source>
</evidence>
<feature type="signal peptide" evidence="1">
    <location>
        <begin position="1"/>
        <end position="20"/>
    </location>
</feature>
<sequence length="235" mass="24997">MTVIAALACLLGVGVGPAQASAAKSGTWIGLRASASTVDYGGLVTLTAHLAATHSSRFVTIYASPPITGPVYVLASGNVDSHGLFKATVRATGLLNVYARFAGDSGTWPATSTEVWVNVRAVLHQKLTGQYRTVTLHGGPYAVFHHATTPVDVITAVPAVWVYSVSPLVQKFWAGTWHTDSHYGNRWLNGKPVKDVRLDQGFTVGGLYRVSVGSITQEDAIVPGQTSWLYFTVTK</sequence>
<dbReference type="EMBL" id="QKYN01000082">
    <property type="protein sequence ID" value="RAG83635.1"/>
    <property type="molecule type" value="Genomic_DNA"/>
</dbReference>
<feature type="chain" id="PRO_5016109251" description="Calcium-binding protein" evidence="1">
    <location>
        <begin position="21"/>
        <end position="235"/>
    </location>
</feature>
<comment type="caution">
    <text evidence="2">The sequence shown here is derived from an EMBL/GenBank/DDBJ whole genome shotgun (WGS) entry which is preliminary data.</text>
</comment>
<gene>
    <name evidence="2" type="ORF">DN069_20985</name>
</gene>
<dbReference type="AlphaFoldDB" id="A0A2X0K2Z4"/>
<accession>A0A2X0K2Z4</accession>
<protein>
    <recommendedName>
        <fullName evidence="4">Calcium-binding protein</fullName>
    </recommendedName>
</protein>
<evidence type="ECO:0008006" key="4">
    <source>
        <dbReference type="Google" id="ProtNLM"/>
    </source>
</evidence>
<dbReference type="Proteomes" id="UP000248889">
    <property type="component" value="Unassembled WGS sequence"/>
</dbReference>
<keyword evidence="3" id="KW-1185">Reference proteome</keyword>
<keyword evidence="1" id="KW-0732">Signal</keyword>
<name>A0A2X0K2Z4_9ACTN</name>
<evidence type="ECO:0000313" key="2">
    <source>
        <dbReference type="EMBL" id="RAG83635.1"/>
    </source>
</evidence>